<dbReference type="AlphaFoldDB" id="A0A8E0WNY9"/>
<protein>
    <submittedName>
        <fullName evidence="2">Glutamyl-tRNA synthetase</fullName>
    </submittedName>
</protein>
<reference evidence="2 3" key="1">
    <citation type="submission" date="2014-02" db="EMBL/GenBank/DDBJ databases">
        <title>Draft genome sequence of Rickettsia buchneri sp. nov. ISO7T.</title>
        <authorList>
            <person name="Felsheim R.F."/>
            <person name="Kurtti T.J."/>
            <person name="Munderloh U.G."/>
        </authorList>
    </citation>
    <scope>NUCLEOTIDE SEQUENCE [LARGE SCALE GENOMIC DNA]</scope>
    <source>
        <strain evidence="2 3">ISO7</strain>
    </source>
</reference>
<keyword evidence="2" id="KW-0436">Ligase</keyword>
<dbReference type="NCBIfam" id="TIGR01045">
    <property type="entry name" value="RPE1"/>
    <property type="match status" value="1"/>
</dbReference>
<accession>A0A8E0WNY9</accession>
<name>A0A8E0WNY9_9RICK</name>
<proteinExistence type="predicted"/>
<sequence length="126" mass="14622">MIIFYKVLKTLLFILISLCFTLFAFHKVPGFFNILAINKVQLSELSIPFSMYLNFDKVMPALIIFSISDLYIRHLSKPAYREEFKEDTERSTAAYIDIREDASTGSTSKFTSRSEVGKDVFRKTRE</sequence>
<dbReference type="GO" id="GO:0004812">
    <property type="term" value="F:aminoacyl-tRNA ligase activity"/>
    <property type="evidence" value="ECO:0007669"/>
    <property type="project" value="UniProtKB-KW"/>
</dbReference>
<keyword evidence="2" id="KW-0030">Aminoacyl-tRNA synthetase</keyword>
<feature type="region of interest" description="Disordered" evidence="1">
    <location>
        <begin position="102"/>
        <end position="126"/>
    </location>
</feature>
<evidence type="ECO:0000313" key="3">
    <source>
        <dbReference type="Proteomes" id="UP000027161"/>
    </source>
</evidence>
<organism evidence="2 3">
    <name type="scientific">Rickettsia tamurae subsp. buchneri</name>
    <dbReference type="NCBI Taxonomy" id="1462938"/>
    <lineage>
        <taxon>Bacteria</taxon>
        <taxon>Pseudomonadati</taxon>
        <taxon>Pseudomonadota</taxon>
        <taxon>Alphaproteobacteria</taxon>
        <taxon>Rickettsiales</taxon>
        <taxon>Rickettsiaceae</taxon>
        <taxon>Rickettsieae</taxon>
        <taxon>Rickettsia</taxon>
        <taxon>spotted fever group</taxon>
    </lineage>
</organism>
<dbReference type="InterPro" id="IPR005728">
    <property type="entry name" value="RPE1"/>
</dbReference>
<evidence type="ECO:0000313" key="2">
    <source>
        <dbReference type="EMBL" id="KDO03702.1"/>
    </source>
</evidence>
<feature type="compositionally biased region" description="Basic and acidic residues" evidence="1">
    <location>
        <begin position="115"/>
        <end position="126"/>
    </location>
</feature>
<dbReference type="Proteomes" id="UP000027161">
    <property type="component" value="Unassembled WGS sequence"/>
</dbReference>
<evidence type="ECO:0000256" key="1">
    <source>
        <dbReference type="SAM" id="MobiDB-lite"/>
    </source>
</evidence>
<comment type="caution">
    <text evidence="2">The sequence shown here is derived from an EMBL/GenBank/DDBJ whole genome shotgun (WGS) entry which is preliminary data.</text>
</comment>
<gene>
    <name evidence="2" type="ORF">REISMN_00160</name>
</gene>
<dbReference type="EMBL" id="JFKF01000006">
    <property type="protein sequence ID" value="KDO03702.1"/>
    <property type="molecule type" value="Genomic_DNA"/>
</dbReference>
<feature type="compositionally biased region" description="Polar residues" evidence="1">
    <location>
        <begin position="103"/>
        <end position="114"/>
    </location>
</feature>
<keyword evidence="3" id="KW-1185">Reference proteome</keyword>